<protein>
    <submittedName>
        <fullName evidence="2">Disease resistance protein (CC-NBS-LRR class) family protein</fullName>
    </submittedName>
</protein>
<dbReference type="GO" id="GO:0006952">
    <property type="term" value="P:defense response"/>
    <property type="evidence" value="ECO:0007669"/>
    <property type="project" value="UniProtKB-KW"/>
</dbReference>
<gene>
    <name evidence="2" type="ORF">A2U01_0017457</name>
</gene>
<dbReference type="PANTHER" id="PTHR36766:SF40">
    <property type="entry name" value="DISEASE RESISTANCE PROTEIN RGA3"/>
    <property type="match status" value="1"/>
</dbReference>
<sequence length="194" mass="22003">MDTLTALESLFLLRLPKLELSLCEGAFLPPKLQSFFINYVSIKVPPIIEWGLQRLTALSELSIGGDDDVVHTLLTERMLPISLVSLTITHLTEMKCIDRNGLRHLSSLEKLEFEYCLGLESLAEVVLPSSLKTLKFNHCPRLESLPEDRLPSSLKLLRIDRCPVLEARYEYESGKHWSNIVHIPIIEINGKVTI</sequence>
<dbReference type="SUPFAM" id="SSF52058">
    <property type="entry name" value="L domain-like"/>
    <property type="match status" value="1"/>
</dbReference>
<organism evidence="2 3">
    <name type="scientific">Trifolium medium</name>
    <dbReference type="NCBI Taxonomy" id="97028"/>
    <lineage>
        <taxon>Eukaryota</taxon>
        <taxon>Viridiplantae</taxon>
        <taxon>Streptophyta</taxon>
        <taxon>Embryophyta</taxon>
        <taxon>Tracheophyta</taxon>
        <taxon>Spermatophyta</taxon>
        <taxon>Magnoliopsida</taxon>
        <taxon>eudicotyledons</taxon>
        <taxon>Gunneridae</taxon>
        <taxon>Pentapetalae</taxon>
        <taxon>rosids</taxon>
        <taxon>fabids</taxon>
        <taxon>Fabales</taxon>
        <taxon>Fabaceae</taxon>
        <taxon>Papilionoideae</taxon>
        <taxon>50 kb inversion clade</taxon>
        <taxon>NPAAA clade</taxon>
        <taxon>Hologalegina</taxon>
        <taxon>IRL clade</taxon>
        <taxon>Trifolieae</taxon>
        <taxon>Trifolium</taxon>
    </lineage>
</organism>
<evidence type="ECO:0000313" key="2">
    <source>
        <dbReference type="EMBL" id="MCH96471.1"/>
    </source>
</evidence>
<dbReference type="Proteomes" id="UP000265520">
    <property type="component" value="Unassembled WGS sequence"/>
</dbReference>
<accession>A0A392NAG8</accession>
<proteinExistence type="predicted"/>
<dbReference type="PANTHER" id="PTHR36766">
    <property type="entry name" value="PLANT BROAD-SPECTRUM MILDEW RESISTANCE PROTEIN RPW8"/>
    <property type="match status" value="1"/>
</dbReference>
<keyword evidence="1" id="KW-0611">Plant defense</keyword>
<dbReference type="InterPro" id="IPR032675">
    <property type="entry name" value="LRR_dom_sf"/>
</dbReference>
<dbReference type="AlphaFoldDB" id="A0A392NAG8"/>
<dbReference type="EMBL" id="LXQA010032399">
    <property type="protein sequence ID" value="MCH96471.1"/>
    <property type="molecule type" value="Genomic_DNA"/>
</dbReference>
<comment type="caution">
    <text evidence="2">The sequence shown here is derived from an EMBL/GenBank/DDBJ whole genome shotgun (WGS) entry which is preliminary data.</text>
</comment>
<keyword evidence="3" id="KW-1185">Reference proteome</keyword>
<evidence type="ECO:0000313" key="3">
    <source>
        <dbReference type="Proteomes" id="UP000265520"/>
    </source>
</evidence>
<name>A0A392NAG8_9FABA</name>
<dbReference type="Gene3D" id="3.80.10.10">
    <property type="entry name" value="Ribonuclease Inhibitor"/>
    <property type="match status" value="1"/>
</dbReference>
<evidence type="ECO:0000256" key="1">
    <source>
        <dbReference type="ARBA" id="ARBA00022821"/>
    </source>
</evidence>
<reference evidence="2 3" key="1">
    <citation type="journal article" date="2018" name="Front. Plant Sci.">
        <title>Red Clover (Trifolium pratense) and Zigzag Clover (T. medium) - A Picture of Genomic Similarities and Differences.</title>
        <authorList>
            <person name="Dluhosova J."/>
            <person name="Istvanek J."/>
            <person name="Nedelnik J."/>
            <person name="Repkova J."/>
        </authorList>
    </citation>
    <scope>NUCLEOTIDE SEQUENCE [LARGE SCALE GENOMIC DNA]</scope>
    <source>
        <strain evidence="3">cv. 10/8</strain>
        <tissue evidence="2">Leaf</tissue>
    </source>
</reference>